<gene>
    <name evidence="1" type="ORF">VAT7223_02756</name>
</gene>
<protein>
    <submittedName>
        <fullName evidence="1">Pyocin activator protein PrtN</fullName>
    </submittedName>
</protein>
<dbReference type="RefSeq" id="WP_065679544.1">
    <property type="nucleotide sequence ID" value="NZ_AP025460.1"/>
</dbReference>
<dbReference type="Pfam" id="PF11112">
    <property type="entry name" value="PyocinActivator"/>
    <property type="match status" value="1"/>
</dbReference>
<dbReference type="InterPro" id="IPR020518">
    <property type="entry name" value="Tscrpt_reg_PrtN"/>
</dbReference>
<name>A0A1C3IVT4_9VIBR</name>
<accession>A0A1C3IVT4</accession>
<evidence type="ECO:0000313" key="2">
    <source>
        <dbReference type="Proteomes" id="UP000092876"/>
    </source>
</evidence>
<dbReference type="EMBL" id="FLQP01000039">
    <property type="protein sequence ID" value="SBS65533.1"/>
    <property type="molecule type" value="Genomic_DNA"/>
</dbReference>
<reference evidence="2" key="1">
    <citation type="submission" date="2016-06" db="EMBL/GenBank/DDBJ databases">
        <authorList>
            <person name="Rodrigo-Torres Lidia"/>
            <person name="Arahal R.David."/>
        </authorList>
    </citation>
    <scope>NUCLEOTIDE SEQUENCE [LARGE SCALE GENOMIC DNA]</scope>
    <source>
        <strain evidence="2">CECT 7223</strain>
    </source>
</reference>
<proteinExistence type="predicted"/>
<organism evidence="1 2">
    <name type="scientific">Vibrio atlanticus</name>
    <dbReference type="NCBI Taxonomy" id="693153"/>
    <lineage>
        <taxon>Bacteria</taxon>
        <taxon>Pseudomonadati</taxon>
        <taxon>Pseudomonadota</taxon>
        <taxon>Gammaproteobacteria</taxon>
        <taxon>Vibrionales</taxon>
        <taxon>Vibrionaceae</taxon>
        <taxon>Vibrio</taxon>
    </lineage>
</organism>
<dbReference type="Proteomes" id="UP000092876">
    <property type="component" value="Unassembled WGS sequence"/>
</dbReference>
<dbReference type="GO" id="GO:0006355">
    <property type="term" value="P:regulation of DNA-templated transcription"/>
    <property type="evidence" value="ECO:0007669"/>
    <property type="project" value="InterPro"/>
</dbReference>
<evidence type="ECO:0000313" key="1">
    <source>
        <dbReference type="EMBL" id="SBS65533.1"/>
    </source>
</evidence>
<sequence>MNQSSLKKRVLQINAQYGAEVPVSAICQRYFNCSVKTANERIKAKVFPLPAYRTTDSNSGDYYIDADDLAALIERKHSEAKVEWEAANGKAH</sequence>
<dbReference type="AlphaFoldDB" id="A0A1C3IVT4"/>
<dbReference type="GeneID" id="94231736"/>